<dbReference type="InterPro" id="IPR002016">
    <property type="entry name" value="Haem_peroxidase"/>
</dbReference>
<feature type="chain" id="PRO_5011823229" description="Peroxidase" evidence="22">
    <location>
        <begin position="27"/>
        <end position="327"/>
    </location>
</feature>
<name>A0A2C9UD62_MANES</name>
<evidence type="ECO:0000256" key="19">
    <source>
        <dbReference type="PIRSR" id="PIRSR600823-3"/>
    </source>
</evidence>
<dbReference type="PROSITE" id="PS00435">
    <property type="entry name" value="PEROXIDASE_1"/>
    <property type="match status" value="1"/>
</dbReference>
<protein>
    <recommendedName>
        <fullName evidence="5 22">Peroxidase</fullName>
        <ecNumber evidence="5 22">1.11.1.7</ecNumber>
    </recommendedName>
</protein>
<evidence type="ECO:0000256" key="10">
    <source>
        <dbReference type="ARBA" id="ARBA00022729"/>
    </source>
</evidence>
<evidence type="ECO:0000256" key="18">
    <source>
        <dbReference type="PIRSR" id="PIRSR600823-2"/>
    </source>
</evidence>
<keyword evidence="25" id="KW-1185">Reference proteome</keyword>
<feature type="disulfide bond" evidence="21">
    <location>
        <begin position="69"/>
        <end position="74"/>
    </location>
</feature>
<dbReference type="EC" id="1.11.1.7" evidence="5 22"/>
<dbReference type="Proteomes" id="UP000091857">
    <property type="component" value="Chromosome 15"/>
</dbReference>
<dbReference type="PROSITE" id="PS00436">
    <property type="entry name" value="PEROXIDASE_2"/>
    <property type="match status" value="1"/>
</dbReference>
<comment type="function">
    <text evidence="2">Removal of H(2)O(2), oxidation of toxic reductants, biosynthesis and degradation of lignin, suberization, auxin catabolism, response to environmental stresses such as wounding, pathogen attack and oxidative stress. These functions might be dependent on each isozyme/isoform in each plant tissue.</text>
</comment>
<dbReference type="PANTHER" id="PTHR31235">
    <property type="entry name" value="PEROXIDASE 25-RELATED"/>
    <property type="match status" value="1"/>
</dbReference>
<dbReference type="Gramene" id="Manes.15G018600.1.v8.1">
    <property type="protein sequence ID" value="Manes.15G018600.1.v8.1.CDS"/>
    <property type="gene ID" value="Manes.15G018600.v8.1"/>
</dbReference>
<dbReference type="InterPro" id="IPR019793">
    <property type="entry name" value="Peroxidases_heam-ligand_BS"/>
</dbReference>
<reference evidence="25" key="1">
    <citation type="journal article" date="2016" name="Nat. Biotechnol.">
        <title>Sequencing wild and cultivated cassava and related species reveals extensive interspecific hybridization and genetic diversity.</title>
        <authorList>
            <person name="Bredeson J.V."/>
            <person name="Lyons J.B."/>
            <person name="Prochnik S.E."/>
            <person name="Wu G.A."/>
            <person name="Ha C.M."/>
            <person name="Edsinger-Gonzales E."/>
            <person name="Grimwood J."/>
            <person name="Schmutz J."/>
            <person name="Rabbi I.Y."/>
            <person name="Egesi C."/>
            <person name="Nauluvula P."/>
            <person name="Lebot V."/>
            <person name="Ndunguru J."/>
            <person name="Mkamilo G."/>
            <person name="Bart R.S."/>
            <person name="Setter T.L."/>
            <person name="Gleadow R.M."/>
            <person name="Kulakow P."/>
            <person name="Ferguson M.E."/>
            <person name="Rounsley S."/>
            <person name="Rokhsar D.S."/>
        </authorList>
    </citation>
    <scope>NUCLEOTIDE SEQUENCE [LARGE SCALE GENOMIC DNA]</scope>
    <source>
        <strain evidence="25">cv. AM560-2</strain>
    </source>
</reference>
<evidence type="ECO:0000256" key="21">
    <source>
        <dbReference type="PIRSR" id="PIRSR600823-5"/>
    </source>
</evidence>
<evidence type="ECO:0000256" key="1">
    <source>
        <dbReference type="ARBA" id="ARBA00000189"/>
    </source>
</evidence>
<feature type="binding site" evidence="19">
    <location>
        <position position="89"/>
    </location>
    <ligand>
        <name>Ca(2+)</name>
        <dbReference type="ChEBI" id="CHEBI:29108"/>
        <label>1</label>
    </ligand>
</feature>
<feature type="site" description="Transition state stabilizer" evidence="20">
    <location>
        <position position="63"/>
    </location>
</feature>
<keyword evidence="13 19" id="KW-0408">Iron</keyword>
<comment type="caution">
    <text evidence="24">The sequence shown here is derived from an EMBL/GenBank/DDBJ whole genome shotgun (WGS) entry which is preliminary data.</text>
</comment>
<keyword evidence="11 19" id="KW-0106">Calcium</keyword>
<keyword evidence="8 22" id="KW-0349">Heme</keyword>
<feature type="disulfide bond" evidence="21">
    <location>
        <begin position="36"/>
        <end position="115"/>
    </location>
</feature>
<gene>
    <name evidence="24" type="ORF">MANES_15G018600v8</name>
</gene>
<evidence type="ECO:0000256" key="15">
    <source>
        <dbReference type="ARBA" id="ARBA00023180"/>
    </source>
</evidence>
<feature type="binding site" evidence="19">
    <location>
        <position position="75"/>
    </location>
    <ligand>
        <name>Ca(2+)</name>
        <dbReference type="ChEBI" id="CHEBI:29108"/>
        <label>1</label>
    </ligand>
</feature>
<dbReference type="PRINTS" id="PR00458">
    <property type="entry name" value="PEROXIDASE"/>
</dbReference>
<evidence type="ECO:0000256" key="2">
    <source>
        <dbReference type="ARBA" id="ARBA00002322"/>
    </source>
</evidence>
<feature type="binding site" description="axial binding residue" evidence="19">
    <location>
        <position position="194"/>
    </location>
    <ligand>
        <name>heme b</name>
        <dbReference type="ChEBI" id="CHEBI:60344"/>
    </ligand>
    <ligandPart>
        <name>Fe</name>
        <dbReference type="ChEBI" id="CHEBI:18248"/>
    </ligandPart>
</feature>
<dbReference type="FunFam" id="1.10.520.10:FF:000006">
    <property type="entry name" value="Peroxidase"/>
    <property type="match status" value="1"/>
</dbReference>
<dbReference type="GO" id="GO:0046872">
    <property type="term" value="F:metal ion binding"/>
    <property type="evidence" value="ECO:0007669"/>
    <property type="project" value="UniProtKB-UniRule"/>
</dbReference>
<feature type="binding site" evidence="18">
    <location>
        <position position="164"/>
    </location>
    <ligand>
        <name>substrate</name>
    </ligand>
</feature>
<feature type="disulfide bond" evidence="21">
    <location>
        <begin position="201"/>
        <end position="233"/>
    </location>
</feature>
<comment type="cofactor">
    <cofactor evidence="19 22">
        <name>heme b</name>
        <dbReference type="ChEBI" id="CHEBI:60344"/>
    </cofactor>
    <text evidence="19 22">Binds 1 heme b (iron(II)-protoporphyrin IX) group per subunit.</text>
</comment>
<dbReference type="CDD" id="cd00693">
    <property type="entry name" value="secretory_peroxidase"/>
    <property type="match status" value="1"/>
</dbReference>
<keyword evidence="16 22" id="KW-0376">Hydrogen peroxide</keyword>
<dbReference type="OMA" id="RAGYCIF"/>
<dbReference type="SUPFAM" id="SSF48113">
    <property type="entry name" value="Heme-dependent peroxidases"/>
    <property type="match status" value="1"/>
</dbReference>
<feature type="signal peptide" evidence="22">
    <location>
        <begin position="1"/>
        <end position="26"/>
    </location>
</feature>
<accession>A0A2C9UD62</accession>
<dbReference type="FunFam" id="1.10.420.10:FF:000008">
    <property type="entry name" value="Peroxidase"/>
    <property type="match status" value="1"/>
</dbReference>
<organism evidence="24 25">
    <name type="scientific">Manihot esculenta</name>
    <name type="common">Cassava</name>
    <name type="synonym">Jatropha manihot</name>
    <dbReference type="NCBI Taxonomy" id="3983"/>
    <lineage>
        <taxon>Eukaryota</taxon>
        <taxon>Viridiplantae</taxon>
        <taxon>Streptophyta</taxon>
        <taxon>Embryophyta</taxon>
        <taxon>Tracheophyta</taxon>
        <taxon>Spermatophyta</taxon>
        <taxon>Magnoliopsida</taxon>
        <taxon>eudicotyledons</taxon>
        <taxon>Gunneridae</taxon>
        <taxon>Pentapetalae</taxon>
        <taxon>rosids</taxon>
        <taxon>fabids</taxon>
        <taxon>Malpighiales</taxon>
        <taxon>Euphorbiaceae</taxon>
        <taxon>Crotonoideae</taxon>
        <taxon>Manihoteae</taxon>
        <taxon>Manihot</taxon>
    </lineage>
</organism>
<keyword evidence="14 21" id="KW-1015">Disulfide bond</keyword>
<dbReference type="Pfam" id="PF00141">
    <property type="entry name" value="peroxidase"/>
    <property type="match status" value="1"/>
</dbReference>
<dbReference type="InterPro" id="IPR019794">
    <property type="entry name" value="Peroxidases_AS"/>
</dbReference>
<proteinExistence type="inferred from homology"/>
<evidence type="ECO:0000256" key="20">
    <source>
        <dbReference type="PIRSR" id="PIRSR600823-4"/>
    </source>
</evidence>
<dbReference type="OrthoDB" id="2113341at2759"/>
<evidence type="ECO:0000256" key="9">
    <source>
        <dbReference type="ARBA" id="ARBA00022723"/>
    </source>
</evidence>
<feature type="binding site" evidence="19">
    <location>
        <position position="253"/>
    </location>
    <ligand>
        <name>Ca(2+)</name>
        <dbReference type="ChEBI" id="CHEBI:29108"/>
        <label>2</label>
    </ligand>
</feature>
<dbReference type="InterPro" id="IPR010255">
    <property type="entry name" value="Haem_peroxidase_sf"/>
</dbReference>
<sequence>MMGREGICVMLSLVVFGALTIRNADGLKQNFYHTSCPQVEPTVSTITRNRVQSNPALGAKLLRMHFHDCFVRGCDASILLDAVGSTKAEKDSIPDGSLSGYDVIDEIKSELEQICPGVVSCADILALAARDAVSFQFNNPLWEVLTGRRDGNLSLASDVDANLPSPFSDFNTLLQLYNDKGLDLDDLVILSGGHTIGVAHCATFSNRLYNFNGNNGSDPSLDPDYAEFLKTQCPNPFDPTTVEMDPQSSMVFDKSYFSILLQNKGLFQSDAALLQDERSARIVRQLNTSNDFFARFANSMKKMGAIEVLTGDAGQIRKNCHVANPQG</sequence>
<comment type="similarity">
    <text evidence="4">Belongs to the peroxidase family. Ascorbate peroxidase subfamily.</text>
</comment>
<keyword evidence="10 22" id="KW-0732">Signal</keyword>
<comment type="cofactor">
    <cofactor evidence="19 22">
        <name>Ca(2+)</name>
        <dbReference type="ChEBI" id="CHEBI:29108"/>
    </cofactor>
    <text evidence="19 22">Binds 2 calcium ions per subunit.</text>
</comment>
<keyword evidence="12 22" id="KW-0560">Oxidoreductase</keyword>
<evidence type="ECO:0000256" key="5">
    <source>
        <dbReference type="ARBA" id="ARBA00012313"/>
    </source>
</evidence>
<dbReference type="GO" id="GO:0042744">
    <property type="term" value="P:hydrogen peroxide catabolic process"/>
    <property type="evidence" value="ECO:0007669"/>
    <property type="project" value="UniProtKB-KW"/>
</dbReference>
<evidence type="ECO:0000256" key="7">
    <source>
        <dbReference type="ARBA" id="ARBA00022559"/>
    </source>
</evidence>
<keyword evidence="6 22" id="KW-0964">Secreted</keyword>
<dbReference type="GO" id="GO:0020037">
    <property type="term" value="F:heme binding"/>
    <property type="evidence" value="ECO:0007669"/>
    <property type="project" value="UniProtKB-UniRule"/>
</dbReference>
<dbReference type="STRING" id="3983.A0A2C9UD62"/>
<dbReference type="Gene3D" id="1.10.520.10">
    <property type="match status" value="1"/>
</dbReference>
<dbReference type="AlphaFoldDB" id="A0A2C9UD62"/>
<dbReference type="PROSITE" id="PS50873">
    <property type="entry name" value="PEROXIDASE_4"/>
    <property type="match status" value="1"/>
</dbReference>
<dbReference type="GO" id="GO:0006950">
    <property type="term" value="P:response to stress"/>
    <property type="evidence" value="ECO:0000318"/>
    <property type="project" value="GO_Central"/>
</dbReference>
<dbReference type="InterPro" id="IPR000823">
    <property type="entry name" value="Peroxidase_pln"/>
</dbReference>
<feature type="binding site" evidence="19">
    <location>
        <position position="73"/>
    </location>
    <ligand>
        <name>Ca(2+)</name>
        <dbReference type="ChEBI" id="CHEBI:29108"/>
        <label>1</label>
    </ligand>
</feature>
<feature type="binding site" evidence="19">
    <location>
        <position position="245"/>
    </location>
    <ligand>
        <name>Ca(2+)</name>
        <dbReference type="ChEBI" id="CHEBI:29108"/>
        <label>2</label>
    </ligand>
</feature>
<keyword evidence="15" id="KW-0325">Glycoprotein</keyword>
<dbReference type="GO" id="GO:0006979">
    <property type="term" value="P:response to oxidative stress"/>
    <property type="evidence" value="ECO:0007669"/>
    <property type="project" value="UniProtKB-UniRule"/>
</dbReference>
<evidence type="ECO:0000256" key="6">
    <source>
        <dbReference type="ARBA" id="ARBA00022525"/>
    </source>
</evidence>
<evidence type="ECO:0000256" key="16">
    <source>
        <dbReference type="ARBA" id="ARBA00023324"/>
    </source>
</evidence>
<feature type="binding site" evidence="19">
    <location>
        <position position="71"/>
    </location>
    <ligand>
        <name>Ca(2+)</name>
        <dbReference type="ChEBI" id="CHEBI:29108"/>
        <label>1</label>
    </ligand>
</feature>
<evidence type="ECO:0000256" key="3">
    <source>
        <dbReference type="ARBA" id="ARBA00004613"/>
    </source>
</evidence>
<dbReference type="GO" id="GO:0140825">
    <property type="term" value="F:lactoperoxidase activity"/>
    <property type="evidence" value="ECO:0007669"/>
    <property type="project" value="UniProtKB-EC"/>
</dbReference>
<evidence type="ECO:0000256" key="14">
    <source>
        <dbReference type="ARBA" id="ARBA00023157"/>
    </source>
</evidence>
<dbReference type="EMBL" id="CM004401">
    <property type="protein sequence ID" value="OAY27826.1"/>
    <property type="molecule type" value="Genomic_DNA"/>
</dbReference>
<evidence type="ECO:0000256" key="13">
    <source>
        <dbReference type="ARBA" id="ARBA00023004"/>
    </source>
</evidence>
<evidence type="ECO:0000259" key="23">
    <source>
        <dbReference type="PROSITE" id="PS50873"/>
    </source>
</evidence>
<dbReference type="InterPro" id="IPR033905">
    <property type="entry name" value="Secretory_peroxidase"/>
</dbReference>
<dbReference type="GO" id="GO:0004601">
    <property type="term" value="F:peroxidase activity"/>
    <property type="evidence" value="ECO:0000318"/>
    <property type="project" value="GO_Central"/>
</dbReference>
<dbReference type="GO" id="GO:0005576">
    <property type="term" value="C:extracellular region"/>
    <property type="evidence" value="ECO:0007669"/>
    <property type="project" value="UniProtKB-SubCell"/>
</dbReference>
<evidence type="ECO:0000256" key="22">
    <source>
        <dbReference type="RuleBase" id="RU362060"/>
    </source>
</evidence>
<feature type="disulfide bond" evidence="21">
    <location>
        <begin position="121"/>
        <end position="320"/>
    </location>
</feature>
<feature type="binding site" evidence="19">
    <location>
        <position position="68"/>
    </location>
    <ligand>
        <name>Ca(2+)</name>
        <dbReference type="ChEBI" id="CHEBI:29108"/>
        <label>1</label>
    </ligand>
</feature>
<evidence type="ECO:0000256" key="8">
    <source>
        <dbReference type="ARBA" id="ARBA00022617"/>
    </source>
</evidence>
<evidence type="ECO:0000313" key="24">
    <source>
        <dbReference type="EMBL" id="OAY27826.1"/>
    </source>
</evidence>
<evidence type="ECO:0000313" key="25">
    <source>
        <dbReference type="Proteomes" id="UP000091857"/>
    </source>
</evidence>
<comment type="catalytic activity">
    <reaction evidence="1 22">
        <text>2 a phenolic donor + H2O2 = 2 a phenolic radical donor + 2 H2O</text>
        <dbReference type="Rhea" id="RHEA:56136"/>
        <dbReference type="ChEBI" id="CHEBI:15377"/>
        <dbReference type="ChEBI" id="CHEBI:16240"/>
        <dbReference type="ChEBI" id="CHEBI:139520"/>
        <dbReference type="ChEBI" id="CHEBI:139521"/>
        <dbReference type="EC" id="1.11.1.7"/>
    </reaction>
</comment>
<feature type="domain" description="Plant heme peroxidase family profile" evidence="23">
    <location>
        <begin position="26"/>
        <end position="324"/>
    </location>
</feature>
<evidence type="ECO:0000256" key="17">
    <source>
        <dbReference type="PIRSR" id="PIRSR600823-1"/>
    </source>
</evidence>
<dbReference type="Gene3D" id="1.10.420.10">
    <property type="entry name" value="Peroxidase, domain 2"/>
    <property type="match status" value="1"/>
</dbReference>
<comment type="similarity">
    <text evidence="22">Belongs to the peroxidase family. Classical plant (class III) peroxidase subfamily.</text>
</comment>
<feature type="binding site" evidence="19">
    <location>
        <position position="77"/>
    </location>
    <ligand>
        <name>Ca(2+)</name>
        <dbReference type="ChEBI" id="CHEBI:29108"/>
        <label>1</label>
    </ligand>
</feature>
<keyword evidence="7 22" id="KW-0575">Peroxidase</keyword>
<evidence type="ECO:0000256" key="11">
    <source>
        <dbReference type="ARBA" id="ARBA00022837"/>
    </source>
</evidence>
<comment type="subcellular location">
    <subcellularLocation>
        <location evidence="3 22">Secreted</location>
    </subcellularLocation>
</comment>
<feature type="active site" description="Proton acceptor" evidence="17">
    <location>
        <position position="67"/>
    </location>
</feature>
<evidence type="ECO:0000256" key="4">
    <source>
        <dbReference type="ARBA" id="ARBA00006873"/>
    </source>
</evidence>
<keyword evidence="9 19" id="KW-0479">Metal-binding</keyword>
<dbReference type="PRINTS" id="PR00461">
    <property type="entry name" value="PLPEROXIDASE"/>
</dbReference>
<dbReference type="GO" id="GO:0009505">
    <property type="term" value="C:plant-type cell wall"/>
    <property type="evidence" value="ECO:0000318"/>
    <property type="project" value="GO_Central"/>
</dbReference>
<feature type="binding site" evidence="19">
    <location>
        <position position="195"/>
    </location>
    <ligand>
        <name>Ca(2+)</name>
        <dbReference type="ChEBI" id="CHEBI:29108"/>
        <label>2</label>
    </ligand>
</feature>
<evidence type="ECO:0000256" key="12">
    <source>
        <dbReference type="ARBA" id="ARBA00023002"/>
    </source>
</evidence>